<gene>
    <name evidence="2" type="ORF">SAMN05444388_101191</name>
</gene>
<reference evidence="2 3" key="1">
    <citation type="submission" date="2016-11" db="EMBL/GenBank/DDBJ databases">
        <authorList>
            <person name="Jaros S."/>
            <person name="Januszkiewicz K."/>
            <person name="Wedrychowicz H."/>
        </authorList>
    </citation>
    <scope>NUCLEOTIDE SEQUENCE [LARGE SCALE GENOMIC DNA]</scope>
    <source>
        <strain evidence="2 3">DSM 6792</strain>
    </source>
</reference>
<feature type="domain" description="C-type lectin" evidence="1">
    <location>
        <begin position="179"/>
        <end position="272"/>
    </location>
</feature>
<evidence type="ECO:0000313" key="2">
    <source>
        <dbReference type="EMBL" id="SHF97041.1"/>
    </source>
</evidence>
<dbReference type="EMBL" id="FQWH01000001">
    <property type="protein sequence ID" value="SHF97041.1"/>
    <property type="molecule type" value="Genomic_DNA"/>
</dbReference>
<dbReference type="SUPFAM" id="SSF56436">
    <property type="entry name" value="C-type lectin-like"/>
    <property type="match status" value="1"/>
</dbReference>
<organism evidence="2 3">
    <name type="scientific">Flavobacterium johnsoniae</name>
    <name type="common">Cytophaga johnsonae</name>
    <dbReference type="NCBI Taxonomy" id="986"/>
    <lineage>
        <taxon>Bacteria</taxon>
        <taxon>Pseudomonadati</taxon>
        <taxon>Bacteroidota</taxon>
        <taxon>Flavobacteriia</taxon>
        <taxon>Flavobacteriales</taxon>
        <taxon>Flavobacteriaceae</taxon>
        <taxon>Flavobacterium</taxon>
    </lineage>
</organism>
<evidence type="ECO:0000259" key="1">
    <source>
        <dbReference type="PROSITE" id="PS50041"/>
    </source>
</evidence>
<dbReference type="PROSITE" id="PS50041">
    <property type="entry name" value="C_TYPE_LECTIN_2"/>
    <property type="match status" value="1"/>
</dbReference>
<protein>
    <recommendedName>
        <fullName evidence="1">C-type lectin domain-containing protein</fullName>
    </recommendedName>
</protein>
<dbReference type="RefSeq" id="WP_073407843.1">
    <property type="nucleotide sequence ID" value="NZ_FQWH01000001.1"/>
</dbReference>
<name>A0A1M5G0Q5_FLAJO</name>
<sequence>MKSINFLFITVFLFAFSIQSYANENFVILYKSSNTSKDTLKSNKKRTEKLSYDVAPPIIRATGDQLYCPQSTTKIVTDFTITHDPAETATKGIYIQISSGYSSGSDLLSLSNPATHPNVTTSWDVTAGKLSITNPTGAGVLYSDLVDAVKDVVFSNSSVSASGTRTFSITIGQANYLPSTQHYYLFVSSIGISWTSAKIVAEASTYYGLKGYLATISSADEAKLIGEQASGTGWIGGSDAEIEGVWKWVTGPEAGTVFWNGTASGSTPNFAF</sequence>
<dbReference type="Proteomes" id="UP000184112">
    <property type="component" value="Unassembled WGS sequence"/>
</dbReference>
<dbReference type="InterPro" id="IPR016187">
    <property type="entry name" value="CTDL_fold"/>
</dbReference>
<dbReference type="InterPro" id="IPR001304">
    <property type="entry name" value="C-type_lectin-like"/>
</dbReference>
<dbReference type="AlphaFoldDB" id="A0A1M5G0Q5"/>
<accession>A0A1M5G0Q5</accession>
<evidence type="ECO:0000313" key="3">
    <source>
        <dbReference type="Proteomes" id="UP000184112"/>
    </source>
</evidence>
<dbReference type="Gene3D" id="3.10.100.10">
    <property type="entry name" value="Mannose-Binding Protein A, subunit A"/>
    <property type="match status" value="1"/>
</dbReference>
<proteinExistence type="predicted"/>
<dbReference type="InterPro" id="IPR016186">
    <property type="entry name" value="C-type_lectin-like/link_sf"/>
</dbReference>